<evidence type="ECO:0000313" key="10">
    <source>
        <dbReference type="EMBL" id="KAF8447309.1"/>
    </source>
</evidence>
<dbReference type="GO" id="GO:0008270">
    <property type="term" value="F:zinc ion binding"/>
    <property type="evidence" value="ECO:0007669"/>
    <property type="project" value="UniProtKB-KW"/>
</dbReference>
<keyword evidence="8" id="KW-0862">Zinc</keyword>
<keyword evidence="11" id="KW-1185">Reference proteome</keyword>
<dbReference type="SMART" id="SM00647">
    <property type="entry name" value="IBR"/>
    <property type="match status" value="2"/>
</dbReference>
<dbReference type="CDD" id="cd22584">
    <property type="entry name" value="Rcat_RBR_unk"/>
    <property type="match status" value="1"/>
</dbReference>
<evidence type="ECO:0000259" key="9">
    <source>
        <dbReference type="PROSITE" id="PS51873"/>
    </source>
</evidence>
<keyword evidence="7" id="KW-0833">Ubl conjugation pathway</keyword>
<sequence>MTSLTGSSAVESHLHEQVADTASEILVAEMVLNDIVAVQATRKGKAREDAPLSDADIALDLQAGSMTTLIDVLQDHRFALSIDRAIESDAHELGRLNLVERAERHDHRAAVALGEGLDLPHQTRPQRMMEQVEPPSVHLRRATETTEVDLGTIRKGIENVHVTTATGLECVICADSVVANRSFEAPCAHRYCRGCIISLVETSLRDESLYPLRCCNQPLPLEWGIFKFISVSLRLQFLAKRREYSTSAGSRLYCSNPRCSMFLGASGDVKRDLTCDECDTVSCSQCKNIAHPREDCSEHQSMLELQETATANKWQTCPGCHAIVELSQGCYHITCRCLTQFCYLCSARWKNCDCRQWDEERLLNDAERRVRNEFGDRAAAAQPAVHAERVYQRMEALRESHDCQAHVWIYRRGCGECEECGHFLPIFLMRCANCQALVCRRCSVNRL</sequence>
<dbReference type="EC" id="2.3.2.31" evidence="2"/>
<name>A0AAD4C2P9_BOLED</name>
<dbReference type="PROSITE" id="PS51873">
    <property type="entry name" value="TRIAD"/>
    <property type="match status" value="1"/>
</dbReference>
<dbReference type="InterPro" id="IPR017907">
    <property type="entry name" value="Znf_RING_CS"/>
</dbReference>
<protein>
    <recommendedName>
        <fullName evidence="2">RBR-type E3 ubiquitin transferase</fullName>
        <ecNumber evidence="2">2.3.2.31</ecNumber>
    </recommendedName>
</protein>
<evidence type="ECO:0000256" key="6">
    <source>
        <dbReference type="ARBA" id="ARBA00022771"/>
    </source>
</evidence>
<accession>A0AAD4C2P9</accession>
<reference evidence="10" key="1">
    <citation type="submission" date="2019-10" db="EMBL/GenBank/DDBJ databases">
        <authorList>
            <consortium name="DOE Joint Genome Institute"/>
            <person name="Kuo A."/>
            <person name="Miyauchi S."/>
            <person name="Kiss E."/>
            <person name="Drula E."/>
            <person name="Kohler A."/>
            <person name="Sanchez-Garcia M."/>
            <person name="Andreopoulos B."/>
            <person name="Barry K.W."/>
            <person name="Bonito G."/>
            <person name="Buee M."/>
            <person name="Carver A."/>
            <person name="Chen C."/>
            <person name="Cichocki N."/>
            <person name="Clum A."/>
            <person name="Culley D."/>
            <person name="Crous P.W."/>
            <person name="Fauchery L."/>
            <person name="Girlanda M."/>
            <person name="Hayes R."/>
            <person name="Keri Z."/>
            <person name="LaButti K."/>
            <person name="Lipzen A."/>
            <person name="Lombard V."/>
            <person name="Magnuson J."/>
            <person name="Maillard F."/>
            <person name="Morin E."/>
            <person name="Murat C."/>
            <person name="Nolan M."/>
            <person name="Ohm R."/>
            <person name="Pangilinan J."/>
            <person name="Pereira M."/>
            <person name="Perotto S."/>
            <person name="Peter M."/>
            <person name="Riley R."/>
            <person name="Sitrit Y."/>
            <person name="Stielow B."/>
            <person name="Szollosi G."/>
            <person name="Zifcakova L."/>
            <person name="Stursova M."/>
            <person name="Spatafora J.W."/>
            <person name="Tedersoo L."/>
            <person name="Vaario L.-M."/>
            <person name="Yamada A."/>
            <person name="Yan M."/>
            <person name="Wang P."/>
            <person name="Xu J."/>
            <person name="Bruns T."/>
            <person name="Baldrian P."/>
            <person name="Vilgalys R."/>
            <person name="Henrissat B."/>
            <person name="Grigoriev I.V."/>
            <person name="Hibbett D."/>
            <person name="Nagy L.G."/>
            <person name="Martin F.M."/>
        </authorList>
    </citation>
    <scope>NUCLEOTIDE SEQUENCE</scope>
    <source>
        <strain evidence="10">BED1</strain>
    </source>
</reference>
<dbReference type="CDD" id="cd20335">
    <property type="entry name" value="BRcat_RBR"/>
    <property type="match status" value="1"/>
</dbReference>
<dbReference type="GO" id="GO:0061630">
    <property type="term" value="F:ubiquitin protein ligase activity"/>
    <property type="evidence" value="ECO:0007669"/>
    <property type="project" value="UniProtKB-EC"/>
</dbReference>
<evidence type="ECO:0000256" key="2">
    <source>
        <dbReference type="ARBA" id="ARBA00012251"/>
    </source>
</evidence>
<evidence type="ECO:0000313" key="11">
    <source>
        <dbReference type="Proteomes" id="UP001194468"/>
    </source>
</evidence>
<dbReference type="InterPro" id="IPR013083">
    <property type="entry name" value="Znf_RING/FYVE/PHD"/>
</dbReference>
<dbReference type="PANTHER" id="PTHR11685">
    <property type="entry name" value="RBR FAMILY RING FINGER AND IBR DOMAIN-CONTAINING"/>
    <property type="match status" value="1"/>
</dbReference>
<keyword evidence="5" id="KW-0677">Repeat</keyword>
<organism evidence="10 11">
    <name type="scientific">Boletus edulis BED1</name>
    <dbReference type="NCBI Taxonomy" id="1328754"/>
    <lineage>
        <taxon>Eukaryota</taxon>
        <taxon>Fungi</taxon>
        <taxon>Dikarya</taxon>
        <taxon>Basidiomycota</taxon>
        <taxon>Agaricomycotina</taxon>
        <taxon>Agaricomycetes</taxon>
        <taxon>Agaricomycetidae</taxon>
        <taxon>Boletales</taxon>
        <taxon>Boletineae</taxon>
        <taxon>Boletaceae</taxon>
        <taxon>Boletoideae</taxon>
        <taxon>Boletus</taxon>
    </lineage>
</organism>
<keyword evidence="4" id="KW-0479">Metal-binding</keyword>
<dbReference type="Proteomes" id="UP001194468">
    <property type="component" value="Unassembled WGS sequence"/>
</dbReference>
<feature type="domain" description="RING-type" evidence="9">
    <location>
        <begin position="166"/>
        <end position="358"/>
    </location>
</feature>
<keyword evidence="6" id="KW-0863">Zinc-finger</keyword>
<dbReference type="PROSITE" id="PS00518">
    <property type="entry name" value="ZF_RING_1"/>
    <property type="match status" value="1"/>
</dbReference>
<dbReference type="Gene3D" id="1.20.120.1750">
    <property type="match status" value="1"/>
</dbReference>
<dbReference type="AlphaFoldDB" id="A0AAD4C2P9"/>
<keyword evidence="3" id="KW-0808">Transferase</keyword>
<dbReference type="GO" id="GO:0016567">
    <property type="term" value="P:protein ubiquitination"/>
    <property type="evidence" value="ECO:0007669"/>
    <property type="project" value="InterPro"/>
</dbReference>
<dbReference type="Pfam" id="PF01485">
    <property type="entry name" value="IBR"/>
    <property type="match status" value="2"/>
</dbReference>
<dbReference type="InterPro" id="IPR044066">
    <property type="entry name" value="TRIAD_supradom"/>
</dbReference>
<dbReference type="InterPro" id="IPR002867">
    <property type="entry name" value="IBR_dom"/>
</dbReference>
<evidence type="ECO:0000256" key="5">
    <source>
        <dbReference type="ARBA" id="ARBA00022737"/>
    </source>
</evidence>
<proteinExistence type="predicted"/>
<reference evidence="10" key="2">
    <citation type="journal article" date="2020" name="Nat. Commun.">
        <title>Large-scale genome sequencing of mycorrhizal fungi provides insights into the early evolution of symbiotic traits.</title>
        <authorList>
            <person name="Miyauchi S."/>
            <person name="Kiss E."/>
            <person name="Kuo A."/>
            <person name="Drula E."/>
            <person name="Kohler A."/>
            <person name="Sanchez-Garcia M."/>
            <person name="Morin E."/>
            <person name="Andreopoulos B."/>
            <person name="Barry K.W."/>
            <person name="Bonito G."/>
            <person name="Buee M."/>
            <person name="Carver A."/>
            <person name="Chen C."/>
            <person name="Cichocki N."/>
            <person name="Clum A."/>
            <person name="Culley D."/>
            <person name="Crous P.W."/>
            <person name="Fauchery L."/>
            <person name="Girlanda M."/>
            <person name="Hayes R.D."/>
            <person name="Keri Z."/>
            <person name="LaButti K."/>
            <person name="Lipzen A."/>
            <person name="Lombard V."/>
            <person name="Magnuson J."/>
            <person name="Maillard F."/>
            <person name="Murat C."/>
            <person name="Nolan M."/>
            <person name="Ohm R.A."/>
            <person name="Pangilinan J."/>
            <person name="Pereira M.F."/>
            <person name="Perotto S."/>
            <person name="Peter M."/>
            <person name="Pfister S."/>
            <person name="Riley R."/>
            <person name="Sitrit Y."/>
            <person name="Stielow J.B."/>
            <person name="Szollosi G."/>
            <person name="Zifcakova L."/>
            <person name="Stursova M."/>
            <person name="Spatafora J.W."/>
            <person name="Tedersoo L."/>
            <person name="Vaario L.M."/>
            <person name="Yamada A."/>
            <person name="Yan M."/>
            <person name="Wang P."/>
            <person name="Xu J."/>
            <person name="Bruns T."/>
            <person name="Baldrian P."/>
            <person name="Vilgalys R."/>
            <person name="Dunand C."/>
            <person name="Henrissat B."/>
            <person name="Grigoriev I.V."/>
            <person name="Hibbett D."/>
            <person name="Nagy L.G."/>
            <person name="Martin F.M."/>
        </authorList>
    </citation>
    <scope>NUCLEOTIDE SEQUENCE</scope>
    <source>
        <strain evidence="10">BED1</strain>
    </source>
</reference>
<evidence type="ECO:0000256" key="3">
    <source>
        <dbReference type="ARBA" id="ARBA00022679"/>
    </source>
</evidence>
<dbReference type="InterPro" id="IPR031127">
    <property type="entry name" value="E3_UB_ligase_RBR"/>
</dbReference>
<gene>
    <name evidence="10" type="ORF">L210DRAFT_1016085</name>
</gene>
<comment type="caution">
    <text evidence="10">The sequence shown here is derived from an EMBL/GenBank/DDBJ whole genome shotgun (WGS) entry which is preliminary data.</text>
</comment>
<dbReference type="EMBL" id="WHUW01000004">
    <property type="protein sequence ID" value="KAF8447309.1"/>
    <property type="molecule type" value="Genomic_DNA"/>
</dbReference>
<dbReference type="Gene3D" id="3.30.40.10">
    <property type="entry name" value="Zinc/RING finger domain, C3HC4 (zinc finger)"/>
    <property type="match status" value="1"/>
</dbReference>
<evidence type="ECO:0000256" key="8">
    <source>
        <dbReference type="ARBA" id="ARBA00022833"/>
    </source>
</evidence>
<evidence type="ECO:0000256" key="1">
    <source>
        <dbReference type="ARBA" id="ARBA00001798"/>
    </source>
</evidence>
<dbReference type="SUPFAM" id="SSF57850">
    <property type="entry name" value="RING/U-box"/>
    <property type="match status" value="3"/>
</dbReference>
<evidence type="ECO:0000256" key="7">
    <source>
        <dbReference type="ARBA" id="ARBA00022786"/>
    </source>
</evidence>
<evidence type="ECO:0000256" key="4">
    <source>
        <dbReference type="ARBA" id="ARBA00022723"/>
    </source>
</evidence>
<comment type="catalytic activity">
    <reaction evidence="1">
        <text>[E2 ubiquitin-conjugating enzyme]-S-ubiquitinyl-L-cysteine + [acceptor protein]-L-lysine = [E2 ubiquitin-conjugating enzyme]-L-cysteine + [acceptor protein]-N(6)-ubiquitinyl-L-lysine.</text>
        <dbReference type="EC" id="2.3.2.31"/>
    </reaction>
</comment>